<organism evidence="2 3">
    <name type="scientific">Globodera pallida</name>
    <name type="common">Potato cyst nematode worm</name>
    <name type="synonym">Heterodera pallida</name>
    <dbReference type="NCBI Taxonomy" id="36090"/>
    <lineage>
        <taxon>Eukaryota</taxon>
        <taxon>Metazoa</taxon>
        <taxon>Ecdysozoa</taxon>
        <taxon>Nematoda</taxon>
        <taxon>Chromadorea</taxon>
        <taxon>Rhabditida</taxon>
        <taxon>Tylenchina</taxon>
        <taxon>Tylenchomorpha</taxon>
        <taxon>Tylenchoidea</taxon>
        <taxon>Heteroderidae</taxon>
        <taxon>Heteroderinae</taxon>
        <taxon>Globodera</taxon>
    </lineage>
</organism>
<feature type="compositionally biased region" description="Low complexity" evidence="1">
    <location>
        <begin position="110"/>
        <end position="126"/>
    </location>
</feature>
<reference evidence="2" key="1">
    <citation type="submission" date="2013-12" db="EMBL/GenBank/DDBJ databases">
        <authorList>
            <person name="Aslett M."/>
        </authorList>
    </citation>
    <scope>NUCLEOTIDE SEQUENCE [LARGE SCALE GENOMIC DNA]</scope>
    <source>
        <strain evidence="2">Lindley</strain>
    </source>
</reference>
<reference evidence="2" key="2">
    <citation type="submission" date="2014-05" db="EMBL/GenBank/DDBJ databases">
        <title>The genome and life-stage specific transcriptomes of Globodera pallida elucidate key aspects of plant parasitism by a cyst nematode.</title>
        <authorList>
            <person name="Cotton J.A."/>
            <person name="Lilley C.J."/>
            <person name="Jones L.M."/>
            <person name="Kikuchi T."/>
            <person name="Reid A.J."/>
            <person name="Thorpe P."/>
            <person name="Tsai I.J."/>
            <person name="Beasley H."/>
            <person name="Blok V."/>
            <person name="Cock P.J.A."/>
            <person name="Van den Akker S.E."/>
            <person name="Holroyd N."/>
            <person name="Hunt M."/>
            <person name="Mantelin S."/>
            <person name="Naghra H."/>
            <person name="Pain A."/>
            <person name="Palomares-Rius J.E."/>
            <person name="Zarowiecki M."/>
            <person name="Berriman M."/>
            <person name="Jones J.T."/>
            <person name="Urwin P.E."/>
        </authorList>
    </citation>
    <scope>NUCLEOTIDE SEQUENCE [LARGE SCALE GENOMIC DNA]</scope>
    <source>
        <strain evidence="2">Lindley</strain>
    </source>
</reference>
<name>A0A183BU56_GLOPA</name>
<accession>A0A183BU56</accession>
<evidence type="ECO:0000313" key="2">
    <source>
        <dbReference type="Proteomes" id="UP000050741"/>
    </source>
</evidence>
<sequence>MDTNSENTQEEQQFKERILVLEKKCKQLEEINAQYCAEDEHRLKQIDAIEEENKELKKDNAFKAKLIQQGWEENLQLEEALEEEQKKAEEMLRHNAVRIRNDPKASLMKSPSGASTSSSSSCSSSSTAGFNPQINSVVTGASSFSKHKFTRDFS</sequence>
<evidence type="ECO:0000256" key="1">
    <source>
        <dbReference type="SAM" id="MobiDB-lite"/>
    </source>
</evidence>
<reference evidence="3" key="3">
    <citation type="submission" date="2016-06" db="UniProtKB">
        <authorList>
            <consortium name="WormBaseParasite"/>
        </authorList>
    </citation>
    <scope>IDENTIFICATION</scope>
</reference>
<keyword evidence="2" id="KW-1185">Reference proteome</keyword>
<dbReference type="AlphaFoldDB" id="A0A183BU56"/>
<feature type="compositionally biased region" description="Basic and acidic residues" evidence="1">
    <location>
        <begin position="92"/>
        <end position="103"/>
    </location>
</feature>
<proteinExistence type="predicted"/>
<dbReference type="Proteomes" id="UP000050741">
    <property type="component" value="Unassembled WGS sequence"/>
</dbReference>
<feature type="region of interest" description="Disordered" evidence="1">
    <location>
        <begin position="92"/>
        <end position="132"/>
    </location>
</feature>
<dbReference type="WBParaSite" id="GPLIN_000414200">
    <property type="protein sequence ID" value="GPLIN_000414200"/>
    <property type="gene ID" value="GPLIN_000414200"/>
</dbReference>
<evidence type="ECO:0000313" key="3">
    <source>
        <dbReference type="WBParaSite" id="GPLIN_000414200"/>
    </source>
</evidence>
<protein>
    <submittedName>
        <fullName evidence="3">CCDC50_N domain-containing protein</fullName>
    </submittedName>
</protein>